<comment type="similarity">
    <text evidence="1">Belongs to the HesA/MoeB/ThiF family.</text>
</comment>
<protein>
    <recommendedName>
        <fullName evidence="2">THIF-type NAD/FAD binding fold domain-containing protein</fullName>
    </recommendedName>
</protein>
<dbReference type="FunFam" id="3.40.50.720:FF:000080">
    <property type="entry name" value="Thiazole biosynthesis adenylyltransferase ThiF"/>
    <property type="match status" value="1"/>
</dbReference>
<evidence type="ECO:0000313" key="3">
    <source>
        <dbReference type="EMBL" id="CAD7235942.1"/>
    </source>
</evidence>
<reference evidence="3" key="1">
    <citation type="submission" date="2020-11" db="EMBL/GenBank/DDBJ databases">
        <authorList>
            <person name="Tran Van P."/>
        </authorList>
    </citation>
    <scope>NUCLEOTIDE SEQUENCE</scope>
</reference>
<dbReference type="GO" id="GO:0016779">
    <property type="term" value="F:nucleotidyltransferase activity"/>
    <property type="evidence" value="ECO:0007669"/>
    <property type="project" value="TreeGrafter"/>
</dbReference>
<dbReference type="EMBL" id="OB675638">
    <property type="protein sequence ID" value="CAD7235942.1"/>
    <property type="molecule type" value="Genomic_DNA"/>
</dbReference>
<feature type="domain" description="THIF-type NAD/FAD binding fold" evidence="2">
    <location>
        <begin position="9"/>
        <end position="243"/>
    </location>
</feature>
<dbReference type="GO" id="GO:0008146">
    <property type="term" value="F:sulfotransferase activity"/>
    <property type="evidence" value="ECO:0007669"/>
    <property type="project" value="TreeGrafter"/>
</dbReference>
<dbReference type="GO" id="GO:0008641">
    <property type="term" value="F:ubiquitin-like modifier activating enzyme activity"/>
    <property type="evidence" value="ECO:0007669"/>
    <property type="project" value="InterPro"/>
</dbReference>
<organism evidence="3">
    <name type="scientific">Cyprideis torosa</name>
    <dbReference type="NCBI Taxonomy" id="163714"/>
    <lineage>
        <taxon>Eukaryota</taxon>
        <taxon>Metazoa</taxon>
        <taxon>Ecdysozoa</taxon>
        <taxon>Arthropoda</taxon>
        <taxon>Crustacea</taxon>
        <taxon>Oligostraca</taxon>
        <taxon>Ostracoda</taxon>
        <taxon>Podocopa</taxon>
        <taxon>Podocopida</taxon>
        <taxon>Cytherocopina</taxon>
        <taxon>Cytheroidea</taxon>
        <taxon>Cytherideidae</taxon>
        <taxon>Cyprideis</taxon>
    </lineage>
</organism>
<proteinExistence type="inferred from homology"/>
<dbReference type="NCBIfam" id="NF004281">
    <property type="entry name" value="PRK05690.1"/>
    <property type="match status" value="1"/>
</dbReference>
<dbReference type="CDD" id="cd00757">
    <property type="entry name" value="ThiF_MoeB_HesA_family"/>
    <property type="match status" value="1"/>
</dbReference>
<dbReference type="GO" id="GO:0004792">
    <property type="term" value="F:thiosulfate-cyanide sulfurtransferase activity"/>
    <property type="evidence" value="ECO:0007669"/>
    <property type="project" value="TreeGrafter"/>
</dbReference>
<dbReference type="GO" id="GO:0005829">
    <property type="term" value="C:cytosol"/>
    <property type="evidence" value="ECO:0007669"/>
    <property type="project" value="TreeGrafter"/>
</dbReference>
<dbReference type="Gene3D" id="3.40.50.720">
    <property type="entry name" value="NAD(P)-binding Rossmann-like Domain"/>
    <property type="match status" value="1"/>
</dbReference>
<dbReference type="SUPFAM" id="SSF69572">
    <property type="entry name" value="Activating enzymes of the ubiquitin-like proteins"/>
    <property type="match status" value="1"/>
</dbReference>
<sequence>MTPEQKDRYSRQIRLPYMGEKGQQTLLDARVLVIGAGGLGSPVLLYLAAAGVGHLVISDFDVVESSNLQRQIVHSEHSVGSLKVDSARQAIQALNAGIQVTPLAFELEGEALAEQVALADVVVDCTDNFPSRFQLNELTYASKTPYVSAAAVRREGQLTTFDSRQDSSPCYRCLYPDTAVEGVTCALEGVLAPVVGIVGTMQAQEVLNVLLGVSALTGALMLFDGSTMEWHRMVLPKKPGCPVCGQV</sequence>
<accession>A0A7R8ZXT6</accession>
<dbReference type="Pfam" id="PF00899">
    <property type="entry name" value="ThiF"/>
    <property type="match status" value="1"/>
</dbReference>
<dbReference type="AlphaFoldDB" id="A0A7R8ZXT6"/>
<dbReference type="InterPro" id="IPR000594">
    <property type="entry name" value="ThiF_NAD_FAD-bd"/>
</dbReference>
<gene>
    <name evidence="3" type="ORF">CTOB1V02_LOCUS13757</name>
</gene>
<dbReference type="InterPro" id="IPR045886">
    <property type="entry name" value="ThiF/MoeB/HesA"/>
</dbReference>
<dbReference type="InterPro" id="IPR035985">
    <property type="entry name" value="Ubiquitin-activating_enz"/>
</dbReference>
<evidence type="ECO:0000259" key="2">
    <source>
        <dbReference type="Pfam" id="PF00899"/>
    </source>
</evidence>
<dbReference type="PANTHER" id="PTHR10953">
    <property type="entry name" value="UBIQUITIN-ACTIVATING ENZYME E1"/>
    <property type="match status" value="1"/>
</dbReference>
<evidence type="ECO:0000256" key="1">
    <source>
        <dbReference type="ARBA" id="ARBA00009919"/>
    </source>
</evidence>
<dbReference type="OrthoDB" id="10261062at2759"/>
<dbReference type="PANTHER" id="PTHR10953:SF102">
    <property type="entry name" value="ADENYLYLTRANSFERASE AND SULFURTRANSFERASE MOCS3"/>
    <property type="match status" value="1"/>
</dbReference>
<name>A0A7R8ZXT6_9CRUS</name>